<dbReference type="EMBL" id="REGN01007563">
    <property type="protein sequence ID" value="RNA05872.1"/>
    <property type="molecule type" value="Genomic_DNA"/>
</dbReference>
<dbReference type="OrthoDB" id="10406015at2759"/>
<organism evidence="2 3">
    <name type="scientific">Brachionus plicatilis</name>
    <name type="common">Marine rotifer</name>
    <name type="synonym">Brachionus muelleri</name>
    <dbReference type="NCBI Taxonomy" id="10195"/>
    <lineage>
        <taxon>Eukaryota</taxon>
        <taxon>Metazoa</taxon>
        <taxon>Spiralia</taxon>
        <taxon>Gnathifera</taxon>
        <taxon>Rotifera</taxon>
        <taxon>Eurotatoria</taxon>
        <taxon>Monogononta</taxon>
        <taxon>Pseudotrocha</taxon>
        <taxon>Ploima</taxon>
        <taxon>Brachionidae</taxon>
        <taxon>Brachionus</taxon>
    </lineage>
</organism>
<comment type="caution">
    <text evidence="2">The sequence shown here is derived from an EMBL/GenBank/DDBJ whole genome shotgun (WGS) entry which is preliminary data.</text>
</comment>
<feature type="signal peptide" evidence="1">
    <location>
        <begin position="1"/>
        <end position="28"/>
    </location>
</feature>
<sequence length="184" mass="21218">MKSLTNMITTKISKFFLLLLCFITFSKSNICPLFKCSPEIVSLDQHSLNSTFDIQCVFYKKVKNPTDIIWRFTLGNYQRLITNLEGDLLAPFKHTLVNDNIDDPNVQSISKLTIYLANESYYTNYTLVHFSEMCQQTIRLNLQERASSLINTGSLEKINLLSNLIFISAVQLLNFFQSDFSIIF</sequence>
<gene>
    <name evidence="2" type="ORF">BpHYR1_038079</name>
</gene>
<protein>
    <submittedName>
        <fullName evidence="2">Uncharacterized protein</fullName>
    </submittedName>
</protein>
<dbReference type="Proteomes" id="UP000276133">
    <property type="component" value="Unassembled WGS sequence"/>
</dbReference>
<keyword evidence="1" id="KW-0732">Signal</keyword>
<accession>A0A3M7Q3V5</accession>
<proteinExistence type="predicted"/>
<evidence type="ECO:0000313" key="2">
    <source>
        <dbReference type="EMBL" id="RNA05872.1"/>
    </source>
</evidence>
<evidence type="ECO:0000313" key="3">
    <source>
        <dbReference type="Proteomes" id="UP000276133"/>
    </source>
</evidence>
<dbReference type="AlphaFoldDB" id="A0A3M7Q3V5"/>
<feature type="chain" id="PRO_5017925255" evidence="1">
    <location>
        <begin position="29"/>
        <end position="184"/>
    </location>
</feature>
<evidence type="ECO:0000256" key="1">
    <source>
        <dbReference type="SAM" id="SignalP"/>
    </source>
</evidence>
<name>A0A3M7Q3V5_BRAPC</name>
<keyword evidence="3" id="KW-1185">Reference proteome</keyword>
<reference evidence="2 3" key="1">
    <citation type="journal article" date="2018" name="Sci. Rep.">
        <title>Genomic signatures of local adaptation to the degree of environmental predictability in rotifers.</title>
        <authorList>
            <person name="Franch-Gras L."/>
            <person name="Hahn C."/>
            <person name="Garcia-Roger E.M."/>
            <person name="Carmona M.J."/>
            <person name="Serra M."/>
            <person name="Gomez A."/>
        </authorList>
    </citation>
    <scope>NUCLEOTIDE SEQUENCE [LARGE SCALE GENOMIC DNA]</scope>
    <source>
        <strain evidence="2">HYR1</strain>
    </source>
</reference>